<name>A0A4Y8IQK2_9BACI</name>
<dbReference type="AlphaFoldDB" id="A0A4Y8IQK2"/>
<dbReference type="InterPro" id="IPR009875">
    <property type="entry name" value="PilZ_domain"/>
</dbReference>
<evidence type="ECO:0000256" key="3">
    <source>
        <dbReference type="ARBA" id="ARBA00023143"/>
    </source>
</evidence>
<feature type="domain" description="PilZ" evidence="4">
    <location>
        <begin position="99"/>
        <end position="210"/>
    </location>
</feature>
<keyword evidence="7" id="KW-1185">Reference proteome</keyword>
<evidence type="ECO:0000256" key="2">
    <source>
        <dbReference type="ARBA" id="ARBA00022741"/>
    </source>
</evidence>
<keyword evidence="2" id="KW-0547">Nucleotide-binding</keyword>
<dbReference type="GO" id="GO:0035438">
    <property type="term" value="F:cyclic-di-GMP binding"/>
    <property type="evidence" value="ECO:0007669"/>
    <property type="project" value="InterPro"/>
</dbReference>
<evidence type="ECO:0000259" key="4">
    <source>
        <dbReference type="Pfam" id="PF07238"/>
    </source>
</evidence>
<organism evidence="6 7">
    <name type="scientific">Filobacillus milosensis</name>
    <dbReference type="NCBI Taxonomy" id="94137"/>
    <lineage>
        <taxon>Bacteria</taxon>
        <taxon>Bacillati</taxon>
        <taxon>Bacillota</taxon>
        <taxon>Bacilli</taxon>
        <taxon>Bacillales</taxon>
        <taxon>Bacillaceae</taxon>
        <taxon>Filobacillus</taxon>
    </lineage>
</organism>
<dbReference type="Gene3D" id="2.30.110.10">
    <property type="entry name" value="Electron Transport, Fmn-binding Protein, Chain A"/>
    <property type="match status" value="1"/>
</dbReference>
<accession>A0A4Y8IQK2</accession>
<keyword evidence="1" id="KW-0973">c-di-GMP</keyword>
<gene>
    <name evidence="6" type="ORF">E3U55_03830</name>
</gene>
<dbReference type="EMBL" id="SOPW01000003">
    <property type="protein sequence ID" value="TFB23952.1"/>
    <property type="molecule type" value="Genomic_DNA"/>
</dbReference>
<keyword evidence="3" id="KW-0975">Bacterial flagellum</keyword>
<dbReference type="Proteomes" id="UP000297975">
    <property type="component" value="Unassembled WGS sequence"/>
</dbReference>
<protein>
    <submittedName>
        <fullName evidence="6">Pilus assembly protein PilZ</fullName>
    </submittedName>
</protein>
<reference evidence="6 7" key="1">
    <citation type="submission" date="2019-03" db="EMBL/GenBank/DDBJ databases">
        <authorList>
            <person name="He R.-H."/>
        </authorList>
    </citation>
    <scope>NUCLEOTIDE SEQUENCE [LARGE SCALE GENOMIC DNA]</scope>
    <source>
        <strain evidence="7">SH 714</strain>
    </source>
</reference>
<proteinExistence type="predicted"/>
<dbReference type="Pfam" id="PF07238">
    <property type="entry name" value="PilZ"/>
    <property type="match status" value="1"/>
</dbReference>
<evidence type="ECO:0000256" key="1">
    <source>
        <dbReference type="ARBA" id="ARBA00022636"/>
    </source>
</evidence>
<dbReference type="OrthoDB" id="1951449at2"/>
<dbReference type="RefSeq" id="WP_134339011.1">
    <property type="nucleotide sequence ID" value="NZ_SOPW01000003.1"/>
</dbReference>
<dbReference type="InterPro" id="IPR009926">
    <property type="entry name" value="T3SS_YcgR_PilZN"/>
</dbReference>
<evidence type="ECO:0000313" key="7">
    <source>
        <dbReference type="Proteomes" id="UP000297975"/>
    </source>
</evidence>
<sequence>MLKVGMKLTIETFKNGEVEDRFQCKVAEMTKNNIYIDYPINERTGRTALFMDGSEFKVSYVADDGNVYVFSSEIVGRKKIKIPVLAIRVPLKSEVRKIQRRQYVRVDVSLDVAIHPVDDEKPSLITRTVDISGGGIAVIGSGLEKGYQSGDIMKLTIVLPFQSNDYNFFTSDAEVIRCIAGTDASSPKITYKFVNVDEKQREKIIKYCFEKQLEKRRKVLNK</sequence>
<dbReference type="Gene3D" id="2.40.10.220">
    <property type="entry name" value="predicted glycosyltransferase like domains"/>
    <property type="match status" value="1"/>
</dbReference>
<comment type="caution">
    <text evidence="6">The sequence shown here is derived from an EMBL/GenBank/DDBJ whole genome shotgun (WGS) entry which is preliminary data.</text>
</comment>
<feature type="domain" description="Type III secretion system flagellar brake protein YcgR PilZN" evidence="5">
    <location>
        <begin position="3"/>
        <end position="90"/>
    </location>
</feature>
<dbReference type="Pfam" id="PF12945">
    <property type="entry name" value="PilZNR"/>
    <property type="match status" value="1"/>
</dbReference>
<evidence type="ECO:0000313" key="6">
    <source>
        <dbReference type="EMBL" id="TFB23952.1"/>
    </source>
</evidence>
<dbReference type="InterPro" id="IPR012349">
    <property type="entry name" value="Split_barrel_FMN-bd"/>
</dbReference>
<evidence type="ECO:0000259" key="5">
    <source>
        <dbReference type="Pfam" id="PF12945"/>
    </source>
</evidence>